<evidence type="ECO:0000313" key="1">
    <source>
        <dbReference type="EMBL" id="PON37020.1"/>
    </source>
</evidence>
<dbReference type="AlphaFoldDB" id="A0A2P5AKF2"/>
<comment type="caution">
    <text evidence="1">The sequence shown here is derived from an EMBL/GenBank/DDBJ whole genome shotgun (WGS) entry which is preliminary data.</text>
</comment>
<keyword evidence="2" id="KW-1185">Reference proteome</keyword>
<dbReference type="Proteomes" id="UP000237105">
    <property type="component" value="Unassembled WGS sequence"/>
</dbReference>
<dbReference type="EMBL" id="JXTB01000545">
    <property type="protein sequence ID" value="PON37020.1"/>
    <property type="molecule type" value="Genomic_DNA"/>
</dbReference>
<reference evidence="2" key="1">
    <citation type="submission" date="2016-06" db="EMBL/GenBank/DDBJ databases">
        <title>Parallel loss of symbiosis genes in relatives of nitrogen-fixing non-legume Parasponia.</title>
        <authorList>
            <person name="Van Velzen R."/>
            <person name="Holmer R."/>
            <person name="Bu F."/>
            <person name="Rutten L."/>
            <person name="Van Zeijl A."/>
            <person name="Liu W."/>
            <person name="Santuari L."/>
            <person name="Cao Q."/>
            <person name="Sharma T."/>
            <person name="Shen D."/>
            <person name="Roswanjaya Y."/>
            <person name="Wardhani T."/>
            <person name="Kalhor M.S."/>
            <person name="Jansen J."/>
            <person name="Van den Hoogen J."/>
            <person name="Gungor B."/>
            <person name="Hartog M."/>
            <person name="Hontelez J."/>
            <person name="Verver J."/>
            <person name="Yang W.-C."/>
            <person name="Schijlen E."/>
            <person name="Repin R."/>
            <person name="Schilthuizen M."/>
            <person name="Schranz E."/>
            <person name="Heidstra R."/>
            <person name="Miyata K."/>
            <person name="Fedorova E."/>
            <person name="Kohlen W."/>
            <person name="Bisseling T."/>
            <person name="Smit S."/>
            <person name="Geurts R."/>
        </authorList>
    </citation>
    <scope>NUCLEOTIDE SEQUENCE [LARGE SCALE GENOMIC DNA]</scope>
    <source>
        <strain evidence="2">cv. WU1-14</strain>
    </source>
</reference>
<accession>A0A2P5AKF2</accession>
<gene>
    <name evidence="1" type="ORF">PanWU01x14_323580</name>
</gene>
<evidence type="ECO:0000313" key="2">
    <source>
        <dbReference type="Proteomes" id="UP000237105"/>
    </source>
</evidence>
<name>A0A2P5AKF2_PARAD</name>
<protein>
    <submittedName>
        <fullName evidence="1">Uncharacterized protein</fullName>
    </submittedName>
</protein>
<organism evidence="1 2">
    <name type="scientific">Parasponia andersonii</name>
    <name type="common">Sponia andersonii</name>
    <dbReference type="NCBI Taxonomy" id="3476"/>
    <lineage>
        <taxon>Eukaryota</taxon>
        <taxon>Viridiplantae</taxon>
        <taxon>Streptophyta</taxon>
        <taxon>Embryophyta</taxon>
        <taxon>Tracheophyta</taxon>
        <taxon>Spermatophyta</taxon>
        <taxon>Magnoliopsida</taxon>
        <taxon>eudicotyledons</taxon>
        <taxon>Gunneridae</taxon>
        <taxon>Pentapetalae</taxon>
        <taxon>rosids</taxon>
        <taxon>fabids</taxon>
        <taxon>Rosales</taxon>
        <taxon>Cannabaceae</taxon>
        <taxon>Parasponia</taxon>
    </lineage>
</organism>
<dbReference type="OrthoDB" id="10320249at2759"/>
<sequence>MNLLVLCCATARHLYFSDTAGSIYEPIMVCHLEVCSESFAFADVSDCADPKGCIVSGWVELRWVGGSHGKGLVSAWNDRIALV</sequence>
<proteinExistence type="predicted"/>